<reference evidence="2" key="1">
    <citation type="submission" date="2021-02" db="EMBL/GenBank/DDBJ databases">
        <authorList>
            <person name="Nowell W R."/>
        </authorList>
    </citation>
    <scope>NUCLEOTIDE SEQUENCE</scope>
</reference>
<dbReference type="EMBL" id="CAJOBB010030118">
    <property type="protein sequence ID" value="CAF4441435.1"/>
    <property type="molecule type" value="Genomic_DNA"/>
</dbReference>
<accession>A0A820RTL3</accession>
<dbReference type="AlphaFoldDB" id="A0A820RTL3"/>
<protein>
    <submittedName>
        <fullName evidence="2">Uncharacterized protein</fullName>
    </submittedName>
</protein>
<evidence type="ECO:0000313" key="3">
    <source>
        <dbReference type="Proteomes" id="UP000663868"/>
    </source>
</evidence>
<evidence type="ECO:0000256" key="1">
    <source>
        <dbReference type="SAM" id="Phobius"/>
    </source>
</evidence>
<organism evidence="2 3">
    <name type="scientific">Adineta steineri</name>
    <dbReference type="NCBI Taxonomy" id="433720"/>
    <lineage>
        <taxon>Eukaryota</taxon>
        <taxon>Metazoa</taxon>
        <taxon>Spiralia</taxon>
        <taxon>Gnathifera</taxon>
        <taxon>Rotifera</taxon>
        <taxon>Eurotatoria</taxon>
        <taxon>Bdelloidea</taxon>
        <taxon>Adinetida</taxon>
        <taxon>Adinetidae</taxon>
        <taxon>Adineta</taxon>
    </lineage>
</organism>
<comment type="caution">
    <text evidence="2">The sequence shown here is derived from an EMBL/GenBank/DDBJ whole genome shotgun (WGS) entry which is preliminary data.</text>
</comment>
<feature type="non-terminal residue" evidence="2">
    <location>
        <position position="1"/>
    </location>
</feature>
<sequence>LQRDNHRSLLEQSTYLVTHYYFIRLPVSLILIIICILTPFSVTWSPSVSFNESFDNGTGLGNDLLLSGANISFVQNNINQ</sequence>
<keyword evidence="1" id="KW-0472">Membrane</keyword>
<dbReference type="Proteomes" id="UP000663868">
    <property type="component" value="Unassembled WGS sequence"/>
</dbReference>
<gene>
    <name evidence="2" type="ORF">KXQ929_LOCUS53414</name>
</gene>
<keyword evidence="1" id="KW-1133">Transmembrane helix</keyword>
<proteinExistence type="predicted"/>
<keyword evidence="1" id="KW-0812">Transmembrane</keyword>
<name>A0A820RTL3_9BILA</name>
<feature type="non-terminal residue" evidence="2">
    <location>
        <position position="80"/>
    </location>
</feature>
<evidence type="ECO:0000313" key="2">
    <source>
        <dbReference type="EMBL" id="CAF4441435.1"/>
    </source>
</evidence>
<feature type="transmembrane region" description="Helical" evidence="1">
    <location>
        <begin position="21"/>
        <end position="42"/>
    </location>
</feature>